<keyword evidence="3" id="KW-1185">Reference proteome</keyword>
<reference evidence="1 3" key="2">
    <citation type="submission" date="2016-11" db="EMBL/GenBank/DDBJ databases">
        <authorList>
            <person name="Klemetsen T."/>
        </authorList>
    </citation>
    <scope>NUCLEOTIDE SEQUENCE [LARGE SCALE GENOMIC DNA]</scope>
    <source>
        <strain evidence="1">MT 2528</strain>
    </source>
</reference>
<evidence type="ECO:0000313" key="1">
    <source>
        <dbReference type="EMBL" id="SGY82696.1"/>
    </source>
</evidence>
<evidence type="ECO:0000313" key="3">
    <source>
        <dbReference type="Proteomes" id="UP000182660"/>
    </source>
</evidence>
<evidence type="ECO:0000313" key="4">
    <source>
        <dbReference type="Proteomes" id="UP000183794"/>
    </source>
</evidence>
<evidence type="ECO:0000313" key="2">
    <source>
        <dbReference type="EMBL" id="SGY83401.1"/>
    </source>
</evidence>
<dbReference type="AlphaFoldDB" id="A0A1L0A967"/>
<sequence length="44" mass="5012">MTLLMFTLTSLLFVVALYIDMHLSIKAATIVKYKIDTITQLLHS</sequence>
<accession>A0A1L0A967</accession>
<proteinExistence type="predicted"/>
<dbReference type="Proteomes" id="UP000182660">
    <property type="component" value="Unassembled WGS sequence"/>
</dbReference>
<dbReference type="EMBL" id="FPLJ01000009">
    <property type="protein sequence ID" value="SGY82696.1"/>
    <property type="molecule type" value="Genomic_DNA"/>
</dbReference>
<organism evidence="2 4">
    <name type="scientific">Moritella viscosa</name>
    <dbReference type="NCBI Taxonomy" id="80854"/>
    <lineage>
        <taxon>Bacteria</taxon>
        <taxon>Pseudomonadati</taxon>
        <taxon>Pseudomonadota</taxon>
        <taxon>Gammaproteobacteria</taxon>
        <taxon>Alteromonadales</taxon>
        <taxon>Moritellaceae</taxon>
        <taxon>Moritella</taxon>
    </lineage>
</organism>
<dbReference type="Proteomes" id="UP000183794">
    <property type="component" value="Unassembled WGS sequence"/>
</dbReference>
<name>A0A1L0A967_9GAMM</name>
<protein>
    <submittedName>
        <fullName evidence="2">Uncharacterized protein</fullName>
    </submittedName>
</protein>
<reference evidence="2 4" key="1">
    <citation type="submission" date="2016-11" db="EMBL/GenBank/DDBJ databases">
        <authorList>
            <person name="Jaros S."/>
            <person name="Januszkiewicz K."/>
            <person name="Wedrychowicz H."/>
        </authorList>
    </citation>
    <scope>NUCLEOTIDE SEQUENCE [LARGE SCALE GENOMIC DNA]</scope>
    <source>
        <strain evidence="2">NVI 5450</strain>
    </source>
</reference>
<gene>
    <name evidence="1" type="ORF">MT2528_0288</name>
    <name evidence="2" type="ORF">NVI5450_0272</name>
</gene>
<dbReference type="EMBL" id="FPLD01000007">
    <property type="protein sequence ID" value="SGY83401.1"/>
    <property type="molecule type" value="Genomic_DNA"/>
</dbReference>